<keyword evidence="3" id="KW-1185">Reference proteome</keyword>
<dbReference type="AlphaFoldDB" id="A0A4P2VUE8"/>
<name>A0A4P2VUE8_FLUSA</name>
<proteinExistence type="predicted"/>
<evidence type="ECO:0000313" key="2">
    <source>
        <dbReference type="EMBL" id="BBH53105.1"/>
    </source>
</evidence>
<dbReference type="GO" id="GO:0016747">
    <property type="term" value="F:acyltransferase activity, transferring groups other than amino-acyl groups"/>
    <property type="evidence" value="ECO:0007669"/>
    <property type="project" value="InterPro"/>
</dbReference>
<accession>A0A4P2VUE8</accession>
<dbReference type="InterPro" id="IPR016181">
    <property type="entry name" value="Acyl_CoA_acyltransferase"/>
</dbReference>
<feature type="domain" description="N-acetyltransferase" evidence="1">
    <location>
        <begin position="115"/>
        <end position="265"/>
    </location>
</feature>
<dbReference type="InterPro" id="IPR014710">
    <property type="entry name" value="RmlC-like_jellyroll"/>
</dbReference>
<dbReference type="InterPro" id="IPR013096">
    <property type="entry name" value="Cupin_2"/>
</dbReference>
<dbReference type="PROSITE" id="PS51186">
    <property type="entry name" value="GNAT"/>
    <property type="match status" value="1"/>
</dbReference>
<reference evidence="2 3" key="1">
    <citation type="submission" date="2018-12" db="EMBL/GenBank/DDBJ databases">
        <title>Rubrispira sanarue gen. nov., sp., nov., a member of the order Silvanigrellales, isolated from a brackish lake in Hamamatsu Japan.</title>
        <authorList>
            <person name="Maejima Y."/>
            <person name="Iino T."/>
            <person name="Muraguchi Y."/>
            <person name="Fukuda K."/>
            <person name="Nojiri H."/>
            <person name="Ohkuma M."/>
            <person name="Moriuchi R."/>
            <person name="Dohra H."/>
            <person name="Kimbara K."/>
            <person name="Shintani M."/>
        </authorList>
    </citation>
    <scope>NUCLEOTIDE SEQUENCE [LARGE SCALE GENOMIC DNA]</scope>
    <source>
        <strain evidence="2 3">RF1110005</strain>
    </source>
</reference>
<evidence type="ECO:0000259" key="1">
    <source>
        <dbReference type="PROSITE" id="PS51186"/>
    </source>
</evidence>
<dbReference type="SUPFAM" id="SSF55729">
    <property type="entry name" value="Acyl-CoA N-acyltransferases (Nat)"/>
    <property type="match status" value="1"/>
</dbReference>
<protein>
    <recommendedName>
        <fullName evidence="1">N-acetyltransferase domain-containing protein</fullName>
    </recommendedName>
</protein>
<sequence length="266" mass="30468">MKKLAKKNVESYKWGNNCDGWKYVDRKDLSFILERIPVNCFESAHFHKNAMQFFFVQKGQAKILANHKEYILNPQEGLEIENYTVHSVHNCGEEDLEIILISTPKAHGDRINVSYTLRNAKVDDCAQLTELASISKAYWGYPNEWLELWKKDLFITAKTLKDSVSVLAEQNGVIIGFWCREAIQTEKVTGGSLFIHPKYMGQGLAKNLWRALSLELKEKKISSFLIEADPNAVPFYLSIGAVQVGEEYSKVIKERKIPILKLNLEL</sequence>
<dbReference type="CDD" id="cd02208">
    <property type="entry name" value="cupin_RmlC-like"/>
    <property type="match status" value="1"/>
</dbReference>
<dbReference type="InterPro" id="IPR000182">
    <property type="entry name" value="GNAT_dom"/>
</dbReference>
<evidence type="ECO:0000313" key="3">
    <source>
        <dbReference type="Proteomes" id="UP000291236"/>
    </source>
</evidence>
<dbReference type="OrthoDB" id="9806849at2"/>
<dbReference type="InterPro" id="IPR011051">
    <property type="entry name" value="RmlC_Cupin_sf"/>
</dbReference>
<dbReference type="Gene3D" id="3.40.630.30">
    <property type="match status" value="1"/>
</dbReference>
<dbReference type="Pfam" id="PF07883">
    <property type="entry name" value="Cupin_2"/>
    <property type="match status" value="1"/>
</dbReference>
<dbReference type="Proteomes" id="UP000291236">
    <property type="component" value="Chromosome"/>
</dbReference>
<dbReference type="CDD" id="cd04301">
    <property type="entry name" value="NAT_SF"/>
    <property type="match status" value="1"/>
</dbReference>
<organism evidence="2 3">
    <name type="scientific">Fluviispira sanaruensis</name>
    <dbReference type="NCBI Taxonomy" id="2493639"/>
    <lineage>
        <taxon>Bacteria</taxon>
        <taxon>Pseudomonadati</taxon>
        <taxon>Bdellovibrionota</taxon>
        <taxon>Oligoflexia</taxon>
        <taxon>Silvanigrellales</taxon>
        <taxon>Silvanigrellaceae</taxon>
        <taxon>Fluviispira</taxon>
    </lineage>
</organism>
<dbReference type="Gene3D" id="2.60.120.10">
    <property type="entry name" value="Jelly Rolls"/>
    <property type="match status" value="1"/>
</dbReference>
<dbReference type="SUPFAM" id="SSF51182">
    <property type="entry name" value="RmlC-like cupins"/>
    <property type="match status" value="1"/>
</dbReference>
<dbReference type="KEGG" id="sbf:JCM31447_15480"/>
<dbReference type="EMBL" id="AP019368">
    <property type="protein sequence ID" value="BBH53105.1"/>
    <property type="molecule type" value="Genomic_DNA"/>
</dbReference>
<dbReference type="Pfam" id="PF13673">
    <property type="entry name" value="Acetyltransf_10"/>
    <property type="match status" value="1"/>
</dbReference>
<dbReference type="RefSeq" id="WP_130608289.1">
    <property type="nucleotide sequence ID" value="NZ_AP019368.1"/>
</dbReference>
<gene>
    <name evidence="2" type="ORF">JCM31447_15480</name>
</gene>